<dbReference type="InterPro" id="IPR003593">
    <property type="entry name" value="AAA+_ATPase"/>
</dbReference>
<dbReference type="GO" id="GO:0003924">
    <property type="term" value="F:GTPase activity"/>
    <property type="evidence" value="ECO:0007669"/>
    <property type="project" value="UniProtKB-UniRule"/>
</dbReference>
<dbReference type="GO" id="GO:0005525">
    <property type="term" value="F:GTP binding"/>
    <property type="evidence" value="ECO:0007669"/>
    <property type="project" value="UniProtKB-UniRule"/>
</dbReference>
<dbReference type="InterPro" id="IPR013822">
    <property type="entry name" value="Signal_recog_particl_SRP54_hlx"/>
</dbReference>
<dbReference type="Pfam" id="PF02881">
    <property type="entry name" value="SRP54_N"/>
    <property type="match status" value="1"/>
</dbReference>
<comment type="function">
    <text evidence="9">Involved in targeting and insertion of nascent membrane proteins into the cytoplasmic membrane. Acts as a receptor for the complex formed by the signal recognition particle (SRP) and the ribosome-nascent chain (RNC). Interaction with SRP-RNC leads to the transfer of the RNC complex to the Sec translocase for insertion into the membrane, the hydrolysis of GTP by both Ffh and FtsY, and the dissociation of the SRP-FtsY complex into the individual components.</text>
</comment>
<keyword evidence="2 10" id="KW-0963">Cytoplasm</keyword>
<evidence type="ECO:0000259" key="12">
    <source>
        <dbReference type="PROSITE" id="PS00300"/>
    </source>
</evidence>
<organism evidence="13 14">
    <name type="scientific">Mailhella massiliensis</name>
    <dbReference type="NCBI Taxonomy" id="1903261"/>
    <lineage>
        <taxon>Bacteria</taxon>
        <taxon>Pseudomonadati</taxon>
        <taxon>Thermodesulfobacteriota</taxon>
        <taxon>Desulfovibrionia</taxon>
        <taxon>Desulfovibrionales</taxon>
        <taxon>Desulfovibrionaceae</taxon>
        <taxon>Mailhella</taxon>
    </lineage>
</organism>
<dbReference type="FunFam" id="3.40.50.300:FF:000053">
    <property type="entry name" value="Signal recognition particle receptor FtsY"/>
    <property type="match status" value="1"/>
</dbReference>
<evidence type="ECO:0000256" key="2">
    <source>
        <dbReference type="ARBA" id="ARBA00022490"/>
    </source>
</evidence>
<comment type="catalytic activity">
    <reaction evidence="8 10">
        <text>GTP + H2O = GDP + phosphate + H(+)</text>
        <dbReference type="Rhea" id="RHEA:19669"/>
        <dbReference type="ChEBI" id="CHEBI:15377"/>
        <dbReference type="ChEBI" id="CHEBI:15378"/>
        <dbReference type="ChEBI" id="CHEBI:37565"/>
        <dbReference type="ChEBI" id="CHEBI:43474"/>
        <dbReference type="ChEBI" id="CHEBI:58189"/>
        <dbReference type="EC" id="3.6.5.4"/>
    </reaction>
</comment>
<dbReference type="Pfam" id="PF00448">
    <property type="entry name" value="SRP54"/>
    <property type="match status" value="1"/>
</dbReference>
<evidence type="ECO:0000256" key="11">
    <source>
        <dbReference type="SAM" id="MobiDB-lite"/>
    </source>
</evidence>
<dbReference type="InterPro" id="IPR000897">
    <property type="entry name" value="SRP54_GTPase_dom"/>
</dbReference>
<feature type="compositionally biased region" description="Acidic residues" evidence="11">
    <location>
        <begin position="72"/>
        <end position="90"/>
    </location>
</feature>
<dbReference type="FunFam" id="1.20.120.140:FF:000002">
    <property type="entry name" value="Signal recognition particle receptor FtsY"/>
    <property type="match status" value="1"/>
</dbReference>
<comment type="similarity">
    <text evidence="10">Belongs to the GTP-binding SRP family. FtsY subfamily.</text>
</comment>
<dbReference type="InterPro" id="IPR004390">
    <property type="entry name" value="SR_rcpt_FtsY"/>
</dbReference>
<comment type="subcellular location">
    <subcellularLocation>
        <location evidence="10">Cell membrane</location>
        <topology evidence="10">Peripheral membrane protein</topology>
        <orientation evidence="10">Cytoplasmic side</orientation>
    </subcellularLocation>
    <subcellularLocation>
        <location evidence="10">Cytoplasm</location>
    </subcellularLocation>
</comment>
<evidence type="ECO:0000313" key="13">
    <source>
        <dbReference type="EMBL" id="HJD96165.1"/>
    </source>
</evidence>
<dbReference type="PANTHER" id="PTHR43134:SF1">
    <property type="entry name" value="SIGNAL RECOGNITION PARTICLE RECEPTOR SUBUNIT ALPHA"/>
    <property type="match status" value="1"/>
</dbReference>
<keyword evidence="4 10" id="KW-0378">Hydrolase</keyword>
<feature type="binding site" evidence="10">
    <location>
        <begin position="364"/>
        <end position="371"/>
    </location>
    <ligand>
        <name>GTP</name>
        <dbReference type="ChEBI" id="CHEBI:37565"/>
    </ligand>
</feature>
<dbReference type="InterPro" id="IPR036225">
    <property type="entry name" value="SRP/SRP_N"/>
</dbReference>
<dbReference type="Gene3D" id="1.20.120.140">
    <property type="entry name" value="Signal recognition particle SRP54, nucleotide-binding domain"/>
    <property type="match status" value="1"/>
</dbReference>
<gene>
    <name evidence="10 13" type="primary">ftsY</name>
    <name evidence="13" type="ORF">K8W16_00760</name>
</gene>
<dbReference type="SMART" id="SM00962">
    <property type="entry name" value="SRP54"/>
    <property type="match status" value="1"/>
</dbReference>
<feature type="compositionally biased region" description="Basic and acidic residues" evidence="11">
    <location>
        <begin position="19"/>
        <end position="34"/>
    </location>
</feature>
<dbReference type="EMBL" id="DYZA01000016">
    <property type="protein sequence ID" value="HJD96165.1"/>
    <property type="molecule type" value="Genomic_DNA"/>
</dbReference>
<evidence type="ECO:0000256" key="3">
    <source>
        <dbReference type="ARBA" id="ARBA00022741"/>
    </source>
</evidence>
<sequence length="562" mass="61138">MGFFSAVKKFFSGGSQAAEEIKQEKAPERPKEEAAGQNENATEAPAEAEPEEPVSAPEEAESGQSAPAAEAPEAEEAPGVETVEEAEEGAEVPAEREELLPESAPEKQEAEKETAAPQEKEVPFSAPAGEASSLPEANAPAAGSPEEKAGSAAASVPFARSPEEEALALALRQAEPKLSAWLGVVLEGVEEEGALLWSRLSFLLRALETPEEEARLFLDDFRNWLERMEYHWLEDFRSELQYRLALALDMEDEEDERDRLFAKLQSGLERTRARFGQGLAALISGHSALDAAFWEEMEELFIMADMGAEPSLALVKRLKERAREEGVSTPDGLMPLLEEEVEAIFKAPRRISAVNPPEVILMVGVNGVGKTTTIAKLAYRARMQGKKVLIAAADTFRAAAVEQLEEWARRVGADFHAKGMGADPAAVAFEAMDKALKGGYDVVFIDTAGRLHTKSNLMDELHKIRMVVERKHPGAPHRTILVIDATTGQNALQQTKMFKDTSGVNEIILTKLDGTAKGGVALAVASQFELPITFIGLGEKMEDLRPFDAHDFARALLGRSEE</sequence>
<feature type="compositionally biased region" description="Basic and acidic residues" evidence="11">
    <location>
        <begin position="93"/>
        <end position="122"/>
    </location>
</feature>
<dbReference type="AlphaFoldDB" id="A0A921ATJ0"/>
<dbReference type="Proteomes" id="UP000698963">
    <property type="component" value="Unassembled WGS sequence"/>
</dbReference>
<evidence type="ECO:0000313" key="14">
    <source>
        <dbReference type="Proteomes" id="UP000698963"/>
    </source>
</evidence>
<name>A0A921ATJ0_9BACT</name>
<dbReference type="PANTHER" id="PTHR43134">
    <property type="entry name" value="SIGNAL RECOGNITION PARTICLE RECEPTOR SUBUNIT ALPHA"/>
    <property type="match status" value="1"/>
</dbReference>
<dbReference type="NCBIfam" id="TIGR00064">
    <property type="entry name" value="ftsY"/>
    <property type="match status" value="1"/>
</dbReference>
<feature type="compositionally biased region" description="Low complexity" evidence="11">
    <location>
        <begin position="53"/>
        <end position="71"/>
    </location>
</feature>
<evidence type="ECO:0000256" key="1">
    <source>
        <dbReference type="ARBA" id="ARBA00022475"/>
    </source>
</evidence>
<keyword evidence="1 10" id="KW-1003">Cell membrane</keyword>
<feature type="region of interest" description="Disordered" evidence="11">
    <location>
        <begin position="1"/>
        <end position="157"/>
    </location>
</feature>
<dbReference type="SMART" id="SM00963">
    <property type="entry name" value="SRP54_N"/>
    <property type="match status" value="1"/>
</dbReference>
<keyword evidence="6 10" id="KW-0472">Membrane</keyword>
<evidence type="ECO:0000256" key="9">
    <source>
        <dbReference type="ARBA" id="ARBA00053570"/>
    </source>
</evidence>
<dbReference type="GO" id="GO:0005737">
    <property type="term" value="C:cytoplasm"/>
    <property type="evidence" value="ECO:0007669"/>
    <property type="project" value="UniProtKB-SubCell"/>
</dbReference>
<dbReference type="HAMAP" id="MF_00920">
    <property type="entry name" value="FtsY"/>
    <property type="match status" value="1"/>
</dbReference>
<dbReference type="SMART" id="SM00382">
    <property type="entry name" value="AAA"/>
    <property type="match status" value="1"/>
</dbReference>
<dbReference type="PROSITE" id="PS00300">
    <property type="entry name" value="SRP54"/>
    <property type="match status" value="1"/>
</dbReference>
<evidence type="ECO:0000256" key="10">
    <source>
        <dbReference type="HAMAP-Rule" id="MF_00920"/>
    </source>
</evidence>
<feature type="binding site" evidence="10">
    <location>
        <begin position="446"/>
        <end position="450"/>
    </location>
    <ligand>
        <name>GTP</name>
        <dbReference type="ChEBI" id="CHEBI:37565"/>
    </ligand>
</feature>
<evidence type="ECO:0000256" key="8">
    <source>
        <dbReference type="ARBA" id="ARBA00048027"/>
    </source>
</evidence>
<dbReference type="GO" id="GO:0005886">
    <property type="term" value="C:plasma membrane"/>
    <property type="evidence" value="ECO:0007669"/>
    <property type="project" value="UniProtKB-SubCell"/>
</dbReference>
<proteinExistence type="inferred from homology"/>
<comment type="subunit">
    <text evidence="10">Part of the signal recognition particle protein translocation system, which is composed of SRP and FtsY.</text>
</comment>
<keyword evidence="7 10" id="KW-0675">Receptor</keyword>
<dbReference type="RefSeq" id="WP_304120303.1">
    <property type="nucleotide sequence ID" value="NZ_DYZA01000016.1"/>
</dbReference>
<dbReference type="InterPro" id="IPR042101">
    <property type="entry name" value="SRP54_N_sf"/>
</dbReference>
<dbReference type="GO" id="GO:0005047">
    <property type="term" value="F:signal recognition particle binding"/>
    <property type="evidence" value="ECO:0007669"/>
    <property type="project" value="TreeGrafter"/>
</dbReference>
<accession>A0A921ATJ0</accession>
<protein>
    <recommendedName>
        <fullName evidence="10">Signal recognition particle receptor FtsY</fullName>
        <shortName evidence="10">SRP receptor</shortName>
        <ecNumber evidence="10">3.6.5.4</ecNumber>
    </recommendedName>
</protein>
<evidence type="ECO:0000256" key="5">
    <source>
        <dbReference type="ARBA" id="ARBA00023134"/>
    </source>
</evidence>
<keyword evidence="5 10" id="KW-0342">GTP-binding</keyword>
<dbReference type="SUPFAM" id="SSF52540">
    <property type="entry name" value="P-loop containing nucleoside triphosphate hydrolases"/>
    <property type="match status" value="1"/>
</dbReference>
<evidence type="ECO:0000256" key="6">
    <source>
        <dbReference type="ARBA" id="ARBA00023136"/>
    </source>
</evidence>
<evidence type="ECO:0000256" key="4">
    <source>
        <dbReference type="ARBA" id="ARBA00022801"/>
    </source>
</evidence>
<feature type="binding site" evidence="10">
    <location>
        <begin position="510"/>
        <end position="513"/>
    </location>
    <ligand>
        <name>GTP</name>
        <dbReference type="ChEBI" id="CHEBI:37565"/>
    </ligand>
</feature>
<dbReference type="EC" id="3.6.5.4" evidence="10"/>
<feature type="domain" description="SRP54-type proteins GTP-binding" evidence="12">
    <location>
        <begin position="531"/>
        <end position="544"/>
    </location>
</feature>
<dbReference type="SUPFAM" id="SSF47364">
    <property type="entry name" value="Domain of the SRP/SRP receptor G-proteins"/>
    <property type="match status" value="1"/>
</dbReference>
<keyword evidence="3 10" id="KW-0547">Nucleotide-binding</keyword>
<dbReference type="Gene3D" id="3.40.50.300">
    <property type="entry name" value="P-loop containing nucleotide triphosphate hydrolases"/>
    <property type="match status" value="1"/>
</dbReference>
<reference evidence="13" key="1">
    <citation type="journal article" date="2021" name="PeerJ">
        <title>Extensive microbial diversity within the chicken gut microbiome revealed by metagenomics and culture.</title>
        <authorList>
            <person name="Gilroy R."/>
            <person name="Ravi A."/>
            <person name="Getino M."/>
            <person name="Pursley I."/>
            <person name="Horton D.L."/>
            <person name="Alikhan N.F."/>
            <person name="Baker D."/>
            <person name="Gharbi K."/>
            <person name="Hall N."/>
            <person name="Watson M."/>
            <person name="Adriaenssens E.M."/>
            <person name="Foster-Nyarko E."/>
            <person name="Jarju S."/>
            <person name="Secka A."/>
            <person name="Antonio M."/>
            <person name="Oren A."/>
            <person name="Chaudhuri R.R."/>
            <person name="La Ragione R."/>
            <person name="Hildebrand F."/>
            <person name="Pallen M.J."/>
        </authorList>
    </citation>
    <scope>NUCLEOTIDE SEQUENCE</scope>
    <source>
        <strain evidence="13">ChiGjej2B2-19336</strain>
    </source>
</reference>
<dbReference type="GO" id="GO:0006614">
    <property type="term" value="P:SRP-dependent cotranslational protein targeting to membrane"/>
    <property type="evidence" value="ECO:0007669"/>
    <property type="project" value="InterPro"/>
</dbReference>
<dbReference type="CDD" id="cd17874">
    <property type="entry name" value="FtsY"/>
    <property type="match status" value="1"/>
</dbReference>
<comment type="caution">
    <text evidence="13">The sequence shown here is derived from an EMBL/GenBank/DDBJ whole genome shotgun (WGS) entry which is preliminary data.</text>
</comment>
<evidence type="ECO:0000256" key="7">
    <source>
        <dbReference type="ARBA" id="ARBA00023170"/>
    </source>
</evidence>
<reference evidence="13" key="2">
    <citation type="submission" date="2021-09" db="EMBL/GenBank/DDBJ databases">
        <authorList>
            <person name="Gilroy R."/>
        </authorList>
    </citation>
    <scope>NUCLEOTIDE SEQUENCE</scope>
    <source>
        <strain evidence="13">ChiGjej2B2-19336</strain>
    </source>
</reference>
<dbReference type="InterPro" id="IPR027417">
    <property type="entry name" value="P-loop_NTPase"/>
</dbReference>